<sequence length="210" mass="23718">MKRTVVVRVVAAVVVAVFVVGAWFTDGKLDLGWARFFSTAVLVASLILGLWDVWLWRLSVVQRIPGVPRRIRGTWQGTLTSFWTDPATGQRPPPKKVYLVVHQTATLVSIKLFTDESRSTSTVADVSMVDGLPVLTYVYLNRPAMRVEDRSRMHHGSTALDVSGRPPSLLKGRYWTDRDSKGELEFTRWHKGLADDFAEAARYFRKKSGR</sequence>
<keyword evidence="1" id="KW-0812">Transmembrane</keyword>
<dbReference type="EMBL" id="JBHTIS010000065">
    <property type="protein sequence ID" value="MFD1044496.1"/>
    <property type="molecule type" value="Genomic_DNA"/>
</dbReference>
<feature type="transmembrane region" description="Helical" evidence="1">
    <location>
        <begin position="36"/>
        <end position="56"/>
    </location>
</feature>
<dbReference type="Pfam" id="PF18153">
    <property type="entry name" value="Cap15_CD_rec"/>
    <property type="match status" value="1"/>
</dbReference>
<name>A0ABW3M1E3_9PSEU</name>
<evidence type="ECO:0000259" key="2">
    <source>
        <dbReference type="Pfam" id="PF18153"/>
    </source>
</evidence>
<evidence type="ECO:0000313" key="4">
    <source>
        <dbReference type="Proteomes" id="UP001597045"/>
    </source>
</evidence>
<feature type="transmembrane region" description="Helical" evidence="1">
    <location>
        <begin position="5"/>
        <end position="24"/>
    </location>
</feature>
<evidence type="ECO:0000313" key="3">
    <source>
        <dbReference type="EMBL" id="MFD1044496.1"/>
    </source>
</evidence>
<organism evidence="3 4">
    <name type="scientific">Kibdelosporangium lantanae</name>
    <dbReference type="NCBI Taxonomy" id="1497396"/>
    <lineage>
        <taxon>Bacteria</taxon>
        <taxon>Bacillati</taxon>
        <taxon>Actinomycetota</taxon>
        <taxon>Actinomycetes</taxon>
        <taxon>Pseudonocardiales</taxon>
        <taxon>Pseudonocardiaceae</taxon>
        <taxon>Kibdelosporangium</taxon>
    </lineage>
</organism>
<proteinExistence type="predicted"/>
<protein>
    <recommendedName>
        <fullName evidence="2">CD-NTase-associated protein 15 domain-containing protein</fullName>
    </recommendedName>
</protein>
<dbReference type="Proteomes" id="UP001597045">
    <property type="component" value="Unassembled WGS sequence"/>
</dbReference>
<keyword evidence="1" id="KW-1133">Transmembrane helix</keyword>
<reference evidence="4" key="1">
    <citation type="journal article" date="2019" name="Int. J. Syst. Evol. Microbiol.">
        <title>The Global Catalogue of Microorganisms (GCM) 10K type strain sequencing project: providing services to taxonomists for standard genome sequencing and annotation.</title>
        <authorList>
            <consortium name="The Broad Institute Genomics Platform"/>
            <consortium name="The Broad Institute Genome Sequencing Center for Infectious Disease"/>
            <person name="Wu L."/>
            <person name="Ma J."/>
        </authorList>
    </citation>
    <scope>NUCLEOTIDE SEQUENCE [LARGE SCALE GENOMIC DNA]</scope>
    <source>
        <strain evidence="4">JCM 31486</strain>
    </source>
</reference>
<keyword evidence="4" id="KW-1185">Reference proteome</keyword>
<accession>A0ABW3M1E3</accession>
<dbReference type="InterPro" id="IPR041208">
    <property type="entry name" value="Cap15"/>
</dbReference>
<feature type="domain" description="CD-NTase-associated protein 15" evidence="2">
    <location>
        <begin position="71"/>
        <end position="188"/>
    </location>
</feature>
<comment type="caution">
    <text evidence="3">The sequence shown here is derived from an EMBL/GenBank/DDBJ whole genome shotgun (WGS) entry which is preliminary data.</text>
</comment>
<keyword evidence="1" id="KW-0472">Membrane</keyword>
<gene>
    <name evidence="3" type="ORF">ACFQ1S_02275</name>
</gene>
<evidence type="ECO:0000256" key="1">
    <source>
        <dbReference type="SAM" id="Phobius"/>
    </source>
</evidence>